<dbReference type="Gene3D" id="2.60.40.2020">
    <property type="match status" value="1"/>
</dbReference>
<keyword evidence="2" id="KW-0789">Thiol protease inhibitor</keyword>
<dbReference type="Proteomes" id="UP000295292">
    <property type="component" value="Unassembled WGS sequence"/>
</dbReference>
<keyword evidence="1" id="KW-0646">Protease inhibitor</keyword>
<dbReference type="RefSeq" id="WP_133586484.1">
    <property type="nucleotide sequence ID" value="NZ_SNYV01000018.1"/>
</dbReference>
<evidence type="ECO:0000313" key="6">
    <source>
        <dbReference type="Proteomes" id="UP000295292"/>
    </source>
</evidence>
<feature type="signal peptide" evidence="3">
    <location>
        <begin position="1"/>
        <end position="23"/>
    </location>
</feature>
<reference evidence="5 6" key="1">
    <citation type="submission" date="2019-03" db="EMBL/GenBank/DDBJ databases">
        <title>Genomic Encyclopedia of Archaeal and Bacterial Type Strains, Phase II (KMG-II): from individual species to whole genera.</title>
        <authorList>
            <person name="Goeker M."/>
        </authorList>
    </citation>
    <scope>NUCLEOTIDE SEQUENCE [LARGE SCALE GENOMIC DNA]</scope>
    <source>
        <strain evidence="5 6">DSM 28353</strain>
    </source>
</reference>
<dbReference type="GO" id="GO:0004869">
    <property type="term" value="F:cysteine-type endopeptidase inhibitor activity"/>
    <property type="evidence" value="ECO:0007669"/>
    <property type="project" value="UniProtKB-KW"/>
</dbReference>
<dbReference type="PANTHER" id="PTHR36530">
    <property type="entry name" value="INHIBITOR OF CYSTEINE PEPTIDASE"/>
    <property type="match status" value="1"/>
</dbReference>
<name>A0A4R6W5C2_9SPHI</name>
<proteinExistence type="predicted"/>
<dbReference type="SUPFAM" id="SSF141066">
    <property type="entry name" value="ICP-like"/>
    <property type="match status" value="1"/>
</dbReference>
<dbReference type="InterPro" id="IPR052781">
    <property type="entry name" value="Cys_protease_inhibitor_I42"/>
</dbReference>
<dbReference type="OrthoDB" id="1365907at2"/>
<feature type="chain" id="PRO_5020839713" evidence="3">
    <location>
        <begin position="24"/>
        <end position="131"/>
    </location>
</feature>
<evidence type="ECO:0000313" key="5">
    <source>
        <dbReference type="EMBL" id="TDQ73917.1"/>
    </source>
</evidence>
<dbReference type="InterPro" id="IPR018990">
    <property type="entry name" value="Prot_inh_I42_chagasin"/>
</dbReference>
<protein>
    <submittedName>
        <fullName evidence="5">Putative secreted protein</fullName>
    </submittedName>
</protein>
<gene>
    <name evidence="5" type="ORF">CLV99_4355</name>
</gene>
<keyword evidence="3" id="KW-0732">Signal</keyword>
<evidence type="ECO:0000259" key="4">
    <source>
        <dbReference type="Pfam" id="PF09394"/>
    </source>
</evidence>
<evidence type="ECO:0000256" key="1">
    <source>
        <dbReference type="ARBA" id="ARBA00022690"/>
    </source>
</evidence>
<sequence length="131" mass="14466">MKLILKPLLYSTFLGLVAFSSCATQKVQINLDNVTRDTALNVPHGNEIIVSVYENLSTGFMWNLEGPNASVQLLKEEHKSQKIPKGMVGVGSTKVYVFKALNPGKCELAFTYSRGWEPSGGIHKRIILTVE</sequence>
<comment type="caution">
    <text evidence="5">The sequence shown here is derived from an EMBL/GenBank/DDBJ whole genome shotgun (WGS) entry which is preliminary data.</text>
</comment>
<dbReference type="PROSITE" id="PS51257">
    <property type="entry name" value="PROKAR_LIPOPROTEIN"/>
    <property type="match status" value="1"/>
</dbReference>
<evidence type="ECO:0000256" key="3">
    <source>
        <dbReference type="SAM" id="SignalP"/>
    </source>
</evidence>
<dbReference type="PANTHER" id="PTHR36530:SF1">
    <property type="entry name" value="AMOEBIASIN-1"/>
    <property type="match status" value="1"/>
</dbReference>
<dbReference type="InterPro" id="IPR036331">
    <property type="entry name" value="Chagasin-like_sf"/>
</dbReference>
<organism evidence="5 6">
    <name type="scientific">Sphingobacterium yanglingense</name>
    <dbReference type="NCBI Taxonomy" id="1437280"/>
    <lineage>
        <taxon>Bacteria</taxon>
        <taxon>Pseudomonadati</taxon>
        <taxon>Bacteroidota</taxon>
        <taxon>Sphingobacteriia</taxon>
        <taxon>Sphingobacteriales</taxon>
        <taxon>Sphingobacteriaceae</taxon>
        <taxon>Sphingobacterium</taxon>
    </lineage>
</organism>
<accession>A0A4R6W5C2</accession>
<dbReference type="Pfam" id="PF09394">
    <property type="entry name" value="Inhibitor_I42"/>
    <property type="match status" value="1"/>
</dbReference>
<dbReference type="AlphaFoldDB" id="A0A4R6W5C2"/>
<keyword evidence="6" id="KW-1185">Reference proteome</keyword>
<evidence type="ECO:0000256" key="2">
    <source>
        <dbReference type="ARBA" id="ARBA00022704"/>
    </source>
</evidence>
<dbReference type="EMBL" id="SNYV01000018">
    <property type="protein sequence ID" value="TDQ73917.1"/>
    <property type="molecule type" value="Genomic_DNA"/>
</dbReference>
<feature type="domain" description="Proteinase inhibitor I42 chagasin" evidence="4">
    <location>
        <begin position="41"/>
        <end position="130"/>
    </location>
</feature>